<dbReference type="EMBL" id="CP107246">
    <property type="protein sequence ID" value="WIM05882.1"/>
    <property type="molecule type" value="Genomic_DNA"/>
</dbReference>
<dbReference type="AlphaFoldDB" id="A0AA49FMG8"/>
<proteinExistence type="predicted"/>
<evidence type="ECO:0000313" key="1">
    <source>
        <dbReference type="EMBL" id="WIM05882.1"/>
    </source>
</evidence>
<reference evidence="1" key="1">
    <citation type="journal article" date="2023" name="Nat. Microbiol.">
        <title>Enrichment and characterization of a nitric oxide-reducing microbial community in a continuous bioreactor.</title>
        <authorList>
            <person name="Garrido-Amador P."/>
            <person name="Stortenbeker N."/>
            <person name="Wessels H.J.C.T."/>
            <person name="Speth D.R."/>
            <person name="Garcia-Heredia I."/>
            <person name="Kartal B."/>
        </authorList>
    </citation>
    <scope>NUCLEOTIDE SEQUENCE</scope>
    <source>
        <strain evidence="1">MAG1</strain>
    </source>
</reference>
<dbReference type="Proteomes" id="UP001234916">
    <property type="component" value="Chromosome"/>
</dbReference>
<dbReference type="KEGG" id="npv:OHM77_00910"/>
<organism evidence="1">
    <name type="scientific">Candidatus Nitricoxidivorans perseverans</name>
    <dbReference type="NCBI Taxonomy" id="2975601"/>
    <lineage>
        <taxon>Bacteria</taxon>
        <taxon>Pseudomonadati</taxon>
        <taxon>Pseudomonadota</taxon>
        <taxon>Betaproteobacteria</taxon>
        <taxon>Nitrosomonadales</taxon>
        <taxon>Sterolibacteriaceae</taxon>
        <taxon>Candidatus Nitricoxidivorans</taxon>
    </lineage>
</organism>
<gene>
    <name evidence="1" type="ORF">OHM77_00910</name>
</gene>
<name>A0AA49FMG8_9PROT</name>
<protein>
    <submittedName>
        <fullName evidence="1">Uncharacterized protein</fullName>
    </submittedName>
</protein>
<sequence>MRQRYFLIEPQYSDPDTFCHFTVGSDRVRASIHIYAKIPMLLGAVSALEAESLSEESPPVDERCRAKDDEIFDFQLTVMPHEEGKRVLRFSIFQDWLDDGAPFRADIRFHLNPDDAAQFAKELKAWCSKPLYAFVWKGD</sequence>
<accession>A0AA49FMG8</accession>